<feature type="compositionally biased region" description="Low complexity" evidence="1">
    <location>
        <begin position="72"/>
        <end position="89"/>
    </location>
</feature>
<dbReference type="Proteomes" id="UP000077755">
    <property type="component" value="Chromosome 5"/>
</dbReference>
<dbReference type="EMBL" id="CP093347">
    <property type="protein sequence ID" value="WOH00550.1"/>
    <property type="molecule type" value="Genomic_DNA"/>
</dbReference>
<feature type="region of interest" description="Disordered" evidence="1">
    <location>
        <begin position="35"/>
        <end position="142"/>
    </location>
</feature>
<evidence type="ECO:0000313" key="2">
    <source>
        <dbReference type="EMBL" id="WOH00550.1"/>
    </source>
</evidence>
<protein>
    <submittedName>
        <fullName evidence="2">Uncharacterized protein</fullName>
    </submittedName>
</protein>
<dbReference type="AlphaFoldDB" id="A0A164Z435"/>
<reference evidence="2" key="1">
    <citation type="journal article" date="2016" name="Nat. Genet.">
        <title>A high-quality carrot genome assembly provides new insights into carotenoid accumulation and asterid genome evolution.</title>
        <authorList>
            <person name="Iorizzo M."/>
            <person name="Ellison S."/>
            <person name="Senalik D."/>
            <person name="Zeng P."/>
            <person name="Satapoomin P."/>
            <person name="Huang J."/>
            <person name="Bowman M."/>
            <person name="Iovene M."/>
            <person name="Sanseverino W."/>
            <person name="Cavagnaro P."/>
            <person name="Yildiz M."/>
            <person name="Macko-Podgorni A."/>
            <person name="Moranska E."/>
            <person name="Grzebelus E."/>
            <person name="Grzebelus D."/>
            <person name="Ashrafi H."/>
            <person name="Zheng Z."/>
            <person name="Cheng S."/>
            <person name="Spooner D."/>
            <person name="Van Deynze A."/>
            <person name="Simon P."/>
        </authorList>
    </citation>
    <scope>NUCLEOTIDE SEQUENCE</scope>
    <source>
        <tissue evidence="2">Leaf</tissue>
    </source>
</reference>
<feature type="compositionally biased region" description="Basic and acidic residues" evidence="1">
    <location>
        <begin position="90"/>
        <end position="99"/>
    </location>
</feature>
<keyword evidence="3" id="KW-1185">Reference proteome</keyword>
<dbReference type="Gramene" id="KZM80121">
    <property type="protein sequence ID" value="KZM80121"/>
    <property type="gene ID" value="DCAR_000259"/>
</dbReference>
<feature type="compositionally biased region" description="Low complexity" evidence="1">
    <location>
        <begin position="101"/>
        <end position="115"/>
    </location>
</feature>
<gene>
    <name evidence="2" type="ORF">DCAR_0519916</name>
</gene>
<evidence type="ECO:0000313" key="3">
    <source>
        <dbReference type="Proteomes" id="UP000077755"/>
    </source>
</evidence>
<feature type="compositionally biased region" description="Polar residues" evidence="1">
    <location>
        <begin position="120"/>
        <end position="129"/>
    </location>
</feature>
<accession>A0A164Z435</accession>
<feature type="compositionally biased region" description="Acidic residues" evidence="1">
    <location>
        <begin position="131"/>
        <end position="142"/>
    </location>
</feature>
<organism evidence="2 3">
    <name type="scientific">Daucus carota subsp. sativus</name>
    <name type="common">Carrot</name>
    <dbReference type="NCBI Taxonomy" id="79200"/>
    <lineage>
        <taxon>Eukaryota</taxon>
        <taxon>Viridiplantae</taxon>
        <taxon>Streptophyta</taxon>
        <taxon>Embryophyta</taxon>
        <taxon>Tracheophyta</taxon>
        <taxon>Spermatophyta</taxon>
        <taxon>Magnoliopsida</taxon>
        <taxon>eudicotyledons</taxon>
        <taxon>Gunneridae</taxon>
        <taxon>Pentapetalae</taxon>
        <taxon>asterids</taxon>
        <taxon>campanulids</taxon>
        <taxon>Apiales</taxon>
        <taxon>Apiaceae</taxon>
        <taxon>Apioideae</taxon>
        <taxon>Scandiceae</taxon>
        <taxon>Daucinae</taxon>
        <taxon>Daucus</taxon>
        <taxon>Daucus sect. Daucus</taxon>
    </lineage>
</organism>
<sequence>MPLIQGQTEDWQESGRDYAAFQQKLRGDIGFKAVFMPTPGQLPFRATGGTPPVSTPPVPTTQSSKQANQEVKGGTQSSSKGGSQSSSKQGEGKAKKAGKDAQVSTQQSSSSAPSRRSTRLMSQNSFKFSNTEEDPIDIDLAS</sequence>
<evidence type="ECO:0000256" key="1">
    <source>
        <dbReference type="SAM" id="MobiDB-lite"/>
    </source>
</evidence>
<dbReference type="Gramene" id="KZM95295">
    <property type="protein sequence ID" value="KZM95295"/>
    <property type="gene ID" value="DCAR_018537"/>
</dbReference>
<proteinExistence type="predicted"/>
<name>A0A164Z435_DAUCS</name>
<reference evidence="2" key="2">
    <citation type="submission" date="2022-03" db="EMBL/GenBank/DDBJ databases">
        <title>Draft title - Genomic analysis of global carrot germplasm unveils the trajectory of domestication and the origin of high carotenoid orange carrot.</title>
        <authorList>
            <person name="Iorizzo M."/>
            <person name="Ellison S."/>
            <person name="Senalik D."/>
            <person name="Macko-Podgorni A."/>
            <person name="Grzebelus D."/>
            <person name="Bostan H."/>
            <person name="Rolling W."/>
            <person name="Curaba J."/>
            <person name="Simon P."/>
        </authorList>
    </citation>
    <scope>NUCLEOTIDE SEQUENCE</scope>
    <source>
        <tissue evidence="2">Leaf</tissue>
    </source>
</reference>